<organism evidence="3 4">
    <name type="scientific">Tetrahymena thermophila (strain SB210)</name>
    <dbReference type="NCBI Taxonomy" id="312017"/>
    <lineage>
        <taxon>Eukaryota</taxon>
        <taxon>Sar</taxon>
        <taxon>Alveolata</taxon>
        <taxon>Ciliophora</taxon>
        <taxon>Intramacronucleata</taxon>
        <taxon>Oligohymenophorea</taxon>
        <taxon>Hymenostomatida</taxon>
        <taxon>Tetrahymenina</taxon>
        <taxon>Tetrahymenidae</taxon>
        <taxon>Tetrahymena</taxon>
    </lineage>
</organism>
<dbReference type="GO" id="GO:0005886">
    <property type="term" value="C:plasma membrane"/>
    <property type="evidence" value="ECO:0007669"/>
    <property type="project" value="TreeGrafter"/>
</dbReference>
<dbReference type="PANTHER" id="PTHR10217">
    <property type="entry name" value="VOLTAGE AND LIGAND GATED POTASSIUM CHANNEL"/>
    <property type="match status" value="1"/>
</dbReference>
<dbReference type="OrthoDB" id="433309at2759"/>
<feature type="transmembrane region" description="Helical" evidence="1">
    <location>
        <begin position="309"/>
        <end position="328"/>
    </location>
</feature>
<dbReference type="HOGENOM" id="CLU_265061_0_0_1"/>
<reference evidence="4" key="1">
    <citation type="journal article" date="2006" name="PLoS Biol.">
        <title>Macronuclear genome sequence of the ciliate Tetrahymena thermophila, a model eukaryote.</title>
        <authorList>
            <person name="Eisen J.A."/>
            <person name="Coyne R.S."/>
            <person name="Wu M."/>
            <person name="Wu D."/>
            <person name="Thiagarajan M."/>
            <person name="Wortman J.R."/>
            <person name="Badger J.H."/>
            <person name="Ren Q."/>
            <person name="Amedeo P."/>
            <person name="Jones K.M."/>
            <person name="Tallon L.J."/>
            <person name="Delcher A.L."/>
            <person name="Salzberg S.L."/>
            <person name="Silva J.C."/>
            <person name="Haas B.J."/>
            <person name="Majoros W.H."/>
            <person name="Farzad M."/>
            <person name="Carlton J.M."/>
            <person name="Smith R.K. Jr."/>
            <person name="Garg J."/>
            <person name="Pearlman R.E."/>
            <person name="Karrer K.M."/>
            <person name="Sun L."/>
            <person name="Manning G."/>
            <person name="Elde N.C."/>
            <person name="Turkewitz A.P."/>
            <person name="Asai D.J."/>
            <person name="Wilkes D.E."/>
            <person name="Wang Y."/>
            <person name="Cai H."/>
            <person name="Collins K."/>
            <person name="Stewart B.A."/>
            <person name="Lee S.R."/>
            <person name="Wilamowska K."/>
            <person name="Weinberg Z."/>
            <person name="Ruzzo W.L."/>
            <person name="Wloga D."/>
            <person name="Gaertig J."/>
            <person name="Frankel J."/>
            <person name="Tsao C.-C."/>
            <person name="Gorovsky M.A."/>
            <person name="Keeling P.J."/>
            <person name="Waller R.F."/>
            <person name="Patron N.J."/>
            <person name="Cherry J.M."/>
            <person name="Stover N.A."/>
            <person name="Krieger C.J."/>
            <person name="del Toro C."/>
            <person name="Ryder H.F."/>
            <person name="Williamson S.C."/>
            <person name="Barbeau R.A."/>
            <person name="Hamilton E.P."/>
            <person name="Orias E."/>
        </authorList>
    </citation>
    <scope>NUCLEOTIDE SEQUENCE [LARGE SCALE GENOMIC DNA]</scope>
    <source>
        <strain evidence="4">SB210</strain>
    </source>
</reference>
<dbReference type="GO" id="GO:0005249">
    <property type="term" value="F:voltage-gated potassium channel activity"/>
    <property type="evidence" value="ECO:0007669"/>
    <property type="project" value="TreeGrafter"/>
</dbReference>
<name>Q22EI3_TETTS</name>
<dbReference type="Gene3D" id="1.10.287.70">
    <property type="match status" value="1"/>
</dbReference>
<dbReference type="InParanoid" id="Q22EI3"/>
<feature type="transmembrane region" description="Helical" evidence="1">
    <location>
        <begin position="507"/>
        <end position="531"/>
    </location>
</feature>
<dbReference type="SUPFAM" id="SSF81324">
    <property type="entry name" value="Voltage-gated potassium channels"/>
    <property type="match status" value="1"/>
</dbReference>
<dbReference type="InterPro" id="IPR018490">
    <property type="entry name" value="cNMP-bd_dom_sf"/>
</dbReference>
<keyword evidence="1" id="KW-0812">Transmembrane</keyword>
<dbReference type="AlphaFoldDB" id="Q22EI3"/>
<evidence type="ECO:0000256" key="1">
    <source>
        <dbReference type="SAM" id="Phobius"/>
    </source>
</evidence>
<dbReference type="RefSeq" id="XP_001031332.3">
    <property type="nucleotide sequence ID" value="XM_001031332.3"/>
</dbReference>
<evidence type="ECO:0000259" key="2">
    <source>
        <dbReference type="PROSITE" id="PS50042"/>
    </source>
</evidence>
<sequence length="1113" mass="131531">MQEPSISNQIAQSMFDSYLPDNSKYGSVMDQNSKFEENSQNFYNRGANKRKQLFLEENNAEIDCIKYKKDDEQIDFLSNNQLDVFSTRNNLNHNDINIQQSEQYVINSPKQNQTHVHSKGMQQYIDQFPQQAKQSMEYNLHKRLFQDLKQEQRKSFRIQQTRNGSFRIGADSARIRDDQSQQSNNLSINPNFSNALGPFSNNQSMFFINNQLNLNTNLNGINVSSNFQMNTQSGSIDVYKQLKKMNLLTNKHYQVVNDLSYSSSEYNQEKLLSSFNQMSIYSKLLMLKKLQCCIPVLNPETFGCALWDIFYGLSILTYFFFIPINISFNVDLLPLTYTILLFQIVNIIISFIKGYYQQGILILDRKQIIVNYAKTYLFFDLLIIFIFNKYHNILCWLFYGYIVKLKRIIERTDNYFQIIRKYPTLYELSLLFITLLLIGQITGCGFHYIAYKELQLNPDSKTWLQLPNLSQDNNWVSIYIASQYFAFITMMTVGYGDIYPTSSNERIYVIFMTLCSSAIFGYVMNTIGHILQERSTKHSNIQKRKQDIVSYLNDRNIDKSLQIEVLEYLDFSYNLDQKNKQTIDILFEQIPKNLTDQIYIEYFGKIIQQNKILSINFSKESLDELSLKIKEKHLYPNEYLIQKGTQEERVYFLLYGQLEIIIETPNRSPVVFQEIKKQGECIGLRNAFNESEYTYHIKSSEKTATSLFYFEMKDFKEILSKNQKDYEKFCELKDEITFGQQYLDQKCYSCQKYSHSIENCPLITNNISKANTILRYNHIEIQENRKTFVRKKKEKFSCSYLNDVKENIRNFRFILSAQYYPEYQQFKSQIMAYEDEKFVQELPELIAQDGIIIPKQDQYEDENPLIPIELNQLLNNVNLYQNELEKQHSNEISQSMNSYLDAIAQQNNMPLAYSNINSMENNINQIIQQSSNHFIQQQNFQNYSQIKVPSFQNILQQNENPIIDSNLKDSVKELTNKSSRRDRGDSSNLKRPIQSFGKIVQIQAESQHSRMKAPRKQTQKIGGIYTYDQFQQEVQLNNVDHRLYFYQNFETLKNFTKYFPKYNSETIIKKYNTHQNIKKIQQQKSFKNHSPFSRKKKFLRGSIIPSHFKPMIN</sequence>
<dbReference type="InterPro" id="IPR000595">
    <property type="entry name" value="cNMP-bd_dom"/>
</dbReference>
<feature type="domain" description="Cyclic nucleotide-binding" evidence="2">
    <location>
        <begin position="613"/>
        <end position="719"/>
    </location>
</feature>
<proteinExistence type="predicted"/>
<dbReference type="PANTHER" id="PTHR10217:SF435">
    <property type="entry name" value="POTASSIUM VOLTAGE-GATED CHANNEL PROTEIN EAG"/>
    <property type="match status" value="1"/>
</dbReference>
<feature type="transmembrane region" description="Helical" evidence="1">
    <location>
        <begin position="476"/>
        <end position="495"/>
    </location>
</feature>
<dbReference type="GO" id="GO:0042391">
    <property type="term" value="P:regulation of membrane potential"/>
    <property type="evidence" value="ECO:0007669"/>
    <property type="project" value="TreeGrafter"/>
</dbReference>
<accession>Q22EI3</accession>
<keyword evidence="1" id="KW-0472">Membrane</keyword>
<dbReference type="Pfam" id="PF00027">
    <property type="entry name" value="cNMP_binding"/>
    <property type="match status" value="1"/>
</dbReference>
<dbReference type="SUPFAM" id="SSF51206">
    <property type="entry name" value="cAMP-binding domain-like"/>
    <property type="match status" value="1"/>
</dbReference>
<feature type="transmembrane region" description="Helical" evidence="1">
    <location>
        <begin position="424"/>
        <end position="450"/>
    </location>
</feature>
<dbReference type="eggNOG" id="KOG0498">
    <property type="taxonomic scope" value="Eukaryota"/>
</dbReference>
<dbReference type="GeneID" id="7843472"/>
<feature type="transmembrane region" description="Helical" evidence="1">
    <location>
        <begin position="335"/>
        <end position="356"/>
    </location>
</feature>
<dbReference type="InterPro" id="IPR014710">
    <property type="entry name" value="RmlC-like_jellyroll"/>
</dbReference>
<dbReference type="KEGG" id="tet:TTHERM_00826850"/>
<dbReference type="PROSITE" id="PS50042">
    <property type="entry name" value="CNMP_BINDING_3"/>
    <property type="match status" value="1"/>
</dbReference>
<dbReference type="SMART" id="SM00100">
    <property type="entry name" value="cNMP"/>
    <property type="match status" value="1"/>
</dbReference>
<feature type="transmembrane region" description="Helical" evidence="1">
    <location>
        <begin position="376"/>
        <end position="403"/>
    </location>
</feature>
<keyword evidence="4" id="KW-1185">Reference proteome</keyword>
<dbReference type="Proteomes" id="UP000009168">
    <property type="component" value="Unassembled WGS sequence"/>
</dbReference>
<gene>
    <name evidence="3" type="ORF">TTHERM_00826850</name>
</gene>
<dbReference type="Gene3D" id="2.60.120.10">
    <property type="entry name" value="Jelly Rolls"/>
    <property type="match status" value="1"/>
</dbReference>
<dbReference type="InterPro" id="IPR050818">
    <property type="entry name" value="KCNH_animal-type"/>
</dbReference>
<evidence type="ECO:0000313" key="3">
    <source>
        <dbReference type="EMBL" id="EAR83669.3"/>
    </source>
</evidence>
<evidence type="ECO:0000313" key="4">
    <source>
        <dbReference type="Proteomes" id="UP000009168"/>
    </source>
</evidence>
<protein>
    <submittedName>
        <fullName evidence="3">Cyclic nucleotide-binding domain protein</fullName>
    </submittedName>
</protein>
<dbReference type="CDD" id="cd00038">
    <property type="entry name" value="CAP_ED"/>
    <property type="match status" value="1"/>
</dbReference>
<keyword evidence="1" id="KW-1133">Transmembrane helix</keyword>
<dbReference type="EMBL" id="GG662692">
    <property type="protein sequence ID" value="EAR83669.3"/>
    <property type="molecule type" value="Genomic_DNA"/>
</dbReference>
<dbReference type="InterPro" id="IPR013099">
    <property type="entry name" value="K_chnl_dom"/>
</dbReference>
<dbReference type="Pfam" id="PF07885">
    <property type="entry name" value="Ion_trans_2"/>
    <property type="match status" value="1"/>
</dbReference>